<protein>
    <submittedName>
        <fullName evidence="1">Uncharacterized protein</fullName>
    </submittedName>
</protein>
<gene>
    <name evidence="1" type="ORF">DFH07DRAFT_427210</name>
</gene>
<comment type="caution">
    <text evidence="1">The sequence shown here is derived from an EMBL/GenBank/DDBJ whole genome shotgun (WGS) entry which is preliminary data.</text>
</comment>
<dbReference type="AlphaFoldDB" id="A0AAD7JE89"/>
<accession>A0AAD7JE89</accession>
<dbReference type="Proteomes" id="UP001215280">
    <property type="component" value="Unassembled WGS sequence"/>
</dbReference>
<reference evidence="1" key="1">
    <citation type="submission" date="2023-03" db="EMBL/GenBank/DDBJ databases">
        <title>Massive genome expansion in bonnet fungi (Mycena s.s.) driven by repeated elements and novel gene families across ecological guilds.</title>
        <authorList>
            <consortium name="Lawrence Berkeley National Laboratory"/>
            <person name="Harder C.B."/>
            <person name="Miyauchi S."/>
            <person name="Viragh M."/>
            <person name="Kuo A."/>
            <person name="Thoen E."/>
            <person name="Andreopoulos B."/>
            <person name="Lu D."/>
            <person name="Skrede I."/>
            <person name="Drula E."/>
            <person name="Henrissat B."/>
            <person name="Morin E."/>
            <person name="Kohler A."/>
            <person name="Barry K."/>
            <person name="LaButti K."/>
            <person name="Morin E."/>
            <person name="Salamov A."/>
            <person name="Lipzen A."/>
            <person name="Mereny Z."/>
            <person name="Hegedus B."/>
            <person name="Baldrian P."/>
            <person name="Stursova M."/>
            <person name="Weitz H."/>
            <person name="Taylor A."/>
            <person name="Grigoriev I.V."/>
            <person name="Nagy L.G."/>
            <person name="Martin F."/>
            <person name="Kauserud H."/>
        </authorList>
    </citation>
    <scope>NUCLEOTIDE SEQUENCE</scope>
    <source>
        <strain evidence="1">CBHHK188m</strain>
    </source>
</reference>
<proteinExistence type="predicted"/>
<organism evidence="1 2">
    <name type="scientific">Mycena maculata</name>
    <dbReference type="NCBI Taxonomy" id="230809"/>
    <lineage>
        <taxon>Eukaryota</taxon>
        <taxon>Fungi</taxon>
        <taxon>Dikarya</taxon>
        <taxon>Basidiomycota</taxon>
        <taxon>Agaricomycotina</taxon>
        <taxon>Agaricomycetes</taxon>
        <taxon>Agaricomycetidae</taxon>
        <taxon>Agaricales</taxon>
        <taxon>Marasmiineae</taxon>
        <taxon>Mycenaceae</taxon>
        <taxon>Mycena</taxon>
    </lineage>
</organism>
<evidence type="ECO:0000313" key="1">
    <source>
        <dbReference type="EMBL" id="KAJ7760626.1"/>
    </source>
</evidence>
<dbReference type="EMBL" id="JARJLG010000048">
    <property type="protein sequence ID" value="KAJ7760626.1"/>
    <property type="molecule type" value="Genomic_DNA"/>
</dbReference>
<sequence length="286" mass="31539">MAPIIIKSEGCFGLFKLRYSTPGHSSQYYRSQYSTGFRIVPALTSPYLSSSSCSTLLSEAAGPHTAWRMRRFVLRDSRAPGTPLLVPLLPRLVNSVVRRTYWARLSGVKQWVHRLAFSRASSTNSEKKPIDSVGCTINGSHRFYGPHLTARRIWLGSLAVGSSSQDSTPMTLIEHGTNISYPISEVAQWRTARRYSSQGLSTAVSWHSNHHGFPGSLYDTGARTGDGIPGQWPHSMACDRLQQPRITGASASYLQSSPSIFHVALRIVDLESAPYISWPATSTRAL</sequence>
<evidence type="ECO:0000313" key="2">
    <source>
        <dbReference type="Proteomes" id="UP001215280"/>
    </source>
</evidence>
<keyword evidence="2" id="KW-1185">Reference proteome</keyword>
<name>A0AAD7JE89_9AGAR</name>